<dbReference type="Proteomes" id="UP000094455">
    <property type="component" value="Unassembled WGS sequence"/>
</dbReference>
<dbReference type="SUPFAM" id="SSF100950">
    <property type="entry name" value="NagB/RpiA/CoA transferase-like"/>
    <property type="match status" value="1"/>
</dbReference>
<dbReference type="InterPro" id="IPR037171">
    <property type="entry name" value="NagB/RpiA_transferase-like"/>
</dbReference>
<dbReference type="GO" id="GO:0005737">
    <property type="term" value="C:cytoplasm"/>
    <property type="evidence" value="ECO:0007669"/>
    <property type="project" value="TreeGrafter"/>
</dbReference>
<protein>
    <recommendedName>
        <fullName evidence="3">5-formyltetrahydrofolate cyclo-ligase</fullName>
    </recommendedName>
</protein>
<dbReference type="InterPro" id="IPR024185">
    <property type="entry name" value="FTHF_cligase-like_sf"/>
</dbReference>
<dbReference type="OrthoDB" id="433414at2759"/>
<proteinExistence type="predicted"/>
<dbReference type="STRING" id="763406.A0A1E3NFQ5"/>
<dbReference type="PANTHER" id="PTHR13017">
    <property type="entry name" value="5-FORMYLTETRAHYDROFOLATE CYCLO-LIGASE-RELATED"/>
    <property type="match status" value="1"/>
</dbReference>
<sequence length="266" mass="29635">MSSLTTEQLQQLKGDVRKQVWEKLRPVAYPDSRFHWDFAEFIADFEGSDTSTALILASDFFRDAVSGACGGAASRRLLFVTPDNCLEALRYELLTRNIPFLTTTYGIKRGFFLLDPAKIDASLYRYAATLDGMERAGTHVCLADLQRMNVFVPLMFTGTGAINDRGVRFGKGHGYFDLEWAMLSTIRCIDPASTHCVAVVHDVQLLEGVELKPEVFDTVCDYIVTNTRVLAVEDARKPSCGVLWDALAPGMLEDIEPLAELRHMGL</sequence>
<dbReference type="Pfam" id="PF01812">
    <property type="entry name" value="5-FTHF_cyc-lig"/>
    <property type="match status" value="1"/>
</dbReference>
<gene>
    <name evidence="1" type="ORF">PICMEDRAFT_73753</name>
</gene>
<dbReference type="PANTHER" id="PTHR13017:SF0">
    <property type="entry name" value="METHENYLTETRAHYDROFOLATE SYNTHASE DOMAIN-CONTAINING PROTEIN"/>
    <property type="match status" value="1"/>
</dbReference>
<name>A0A1E3NFQ5_9ASCO</name>
<evidence type="ECO:0008006" key="3">
    <source>
        <dbReference type="Google" id="ProtNLM"/>
    </source>
</evidence>
<dbReference type="Gene3D" id="3.40.50.10420">
    <property type="entry name" value="NagB/RpiA/CoA transferase-like"/>
    <property type="match status" value="1"/>
</dbReference>
<evidence type="ECO:0000313" key="1">
    <source>
        <dbReference type="EMBL" id="ODQ44954.1"/>
    </source>
</evidence>
<organism evidence="1 2">
    <name type="scientific">Pichia membranifaciens NRRL Y-2026</name>
    <dbReference type="NCBI Taxonomy" id="763406"/>
    <lineage>
        <taxon>Eukaryota</taxon>
        <taxon>Fungi</taxon>
        <taxon>Dikarya</taxon>
        <taxon>Ascomycota</taxon>
        <taxon>Saccharomycotina</taxon>
        <taxon>Pichiomycetes</taxon>
        <taxon>Pichiales</taxon>
        <taxon>Pichiaceae</taxon>
        <taxon>Pichia</taxon>
    </lineage>
</organism>
<dbReference type="GeneID" id="30181261"/>
<dbReference type="EMBL" id="KV454005">
    <property type="protein sequence ID" value="ODQ44954.1"/>
    <property type="molecule type" value="Genomic_DNA"/>
</dbReference>
<dbReference type="RefSeq" id="XP_019016067.1">
    <property type="nucleotide sequence ID" value="XM_019164574.1"/>
</dbReference>
<dbReference type="InterPro" id="IPR002698">
    <property type="entry name" value="FTHF_cligase"/>
</dbReference>
<dbReference type="AlphaFoldDB" id="A0A1E3NFQ5"/>
<evidence type="ECO:0000313" key="2">
    <source>
        <dbReference type="Proteomes" id="UP000094455"/>
    </source>
</evidence>
<keyword evidence="2" id="KW-1185">Reference proteome</keyword>
<accession>A0A1E3NFQ5</accession>
<reference evidence="1 2" key="1">
    <citation type="journal article" date="2016" name="Proc. Natl. Acad. Sci. U.S.A.">
        <title>Comparative genomics of biotechnologically important yeasts.</title>
        <authorList>
            <person name="Riley R."/>
            <person name="Haridas S."/>
            <person name="Wolfe K.H."/>
            <person name="Lopes M.R."/>
            <person name="Hittinger C.T."/>
            <person name="Goeker M."/>
            <person name="Salamov A.A."/>
            <person name="Wisecaver J.H."/>
            <person name="Long T.M."/>
            <person name="Calvey C.H."/>
            <person name="Aerts A.L."/>
            <person name="Barry K.W."/>
            <person name="Choi C."/>
            <person name="Clum A."/>
            <person name="Coughlan A.Y."/>
            <person name="Deshpande S."/>
            <person name="Douglass A.P."/>
            <person name="Hanson S.J."/>
            <person name="Klenk H.-P."/>
            <person name="LaButti K.M."/>
            <person name="Lapidus A."/>
            <person name="Lindquist E.A."/>
            <person name="Lipzen A.M."/>
            <person name="Meier-Kolthoff J.P."/>
            <person name="Ohm R.A."/>
            <person name="Otillar R.P."/>
            <person name="Pangilinan J.L."/>
            <person name="Peng Y."/>
            <person name="Rokas A."/>
            <person name="Rosa C.A."/>
            <person name="Scheuner C."/>
            <person name="Sibirny A.A."/>
            <person name="Slot J.C."/>
            <person name="Stielow J.B."/>
            <person name="Sun H."/>
            <person name="Kurtzman C.P."/>
            <person name="Blackwell M."/>
            <person name="Grigoriev I.V."/>
            <person name="Jeffries T.W."/>
        </authorList>
    </citation>
    <scope>NUCLEOTIDE SEQUENCE [LARGE SCALE GENOMIC DNA]</scope>
    <source>
        <strain evidence="1 2">NRRL Y-2026</strain>
    </source>
</reference>